<feature type="domain" description="Peptidase M56" evidence="4">
    <location>
        <begin position="25"/>
        <end position="257"/>
    </location>
</feature>
<sequence>MTTLLSFVDQPWAQSLGWTLIHFLWQGAALGLAAWLGLVLLRGASARARYGLACACLLLMVAAPATTALVLQHQTTAQALAPLSVVVETAAPTAPAAAPLAQRVKAALDPALPWLLAGWAAGVLLLSTRFLGSWVRVQRLRRRSASPVPSEWHLVLSRLCRELKLSRTVRLLQSAAVEVPTALGWLRPVILLPACALAGLSPIQLEAILAHELAHIRRGDFLVNLLQSLVEVLLFYHPAVWWLSARIRAERELCCDDVAAELCGDPLLLARALTDLEALRVPPAPSPTHLALAANGGSLMHRVRHLLYPALPITTGARATALALLAASLLGAAGAALRDDKVPPPPLPPATPKPEGKTLRFRTVENDRTTAITLKGEVKATPGARDPFLLGADGSLQVEETRAGKTRAYRQDAKGRAYTVDGQEKPLDAEGESWLQEVAKSVEKGRKHEKVRIVEVRHRGEKDAEGHPKRIQVEVHGDPASTVTVDEAEIERHVGDLARHQKEIEVHVKDLDLNLKNLDAHLKDLPPEERARVKAELERARADMKRASKDMDEARTKMVIVKKEGAARQHEAHAKILWEAWRLAGRMKVRVTTERWNRASSSSARRSMARRSPRSASAFPGRAGR</sequence>
<feature type="region of interest" description="Disordered" evidence="2">
    <location>
        <begin position="593"/>
        <end position="625"/>
    </location>
</feature>
<dbReference type="CDD" id="cd07341">
    <property type="entry name" value="M56_BlaR1_MecR1_like"/>
    <property type="match status" value="1"/>
</dbReference>
<evidence type="ECO:0000313" key="5">
    <source>
        <dbReference type="EMBL" id="MBK8572770.1"/>
    </source>
</evidence>
<evidence type="ECO:0000256" key="1">
    <source>
        <dbReference type="SAM" id="Coils"/>
    </source>
</evidence>
<dbReference type="PANTHER" id="PTHR34978:SF3">
    <property type="entry name" value="SLR0241 PROTEIN"/>
    <property type="match status" value="1"/>
</dbReference>
<evidence type="ECO:0000256" key="2">
    <source>
        <dbReference type="SAM" id="MobiDB-lite"/>
    </source>
</evidence>
<comment type="caution">
    <text evidence="5">The sequence shown here is derived from an EMBL/GenBank/DDBJ whole genome shotgun (WGS) entry which is preliminary data.</text>
</comment>
<keyword evidence="5" id="KW-0378">Hydrolase</keyword>
<accession>A0A936F339</accession>
<name>A0A936F339_9BACT</name>
<keyword evidence="5" id="KW-0645">Protease</keyword>
<dbReference type="InterPro" id="IPR052173">
    <property type="entry name" value="Beta-lactam_resp_regulator"/>
</dbReference>
<keyword evidence="3" id="KW-0812">Transmembrane</keyword>
<dbReference type="EMBL" id="JADKCH010000008">
    <property type="protein sequence ID" value="MBK8572770.1"/>
    <property type="molecule type" value="Genomic_DNA"/>
</dbReference>
<dbReference type="Pfam" id="PF05569">
    <property type="entry name" value="Peptidase_M56"/>
    <property type="match status" value="1"/>
</dbReference>
<feature type="coiled-coil region" evidence="1">
    <location>
        <begin position="530"/>
        <end position="564"/>
    </location>
</feature>
<protein>
    <submittedName>
        <fullName evidence="5">M48 family metalloprotease</fullName>
    </submittedName>
</protein>
<feature type="transmembrane region" description="Helical" evidence="3">
    <location>
        <begin position="20"/>
        <end position="41"/>
    </location>
</feature>
<proteinExistence type="predicted"/>
<dbReference type="AlphaFoldDB" id="A0A936F339"/>
<gene>
    <name evidence="5" type="ORF">IPN91_09010</name>
</gene>
<keyword evidence="3" id="KW-1133">Transmembrane helix</keyword>
<dbReference type="GO" id="GO:0008237">
    <property type="term" value="F:metallopeptidase activity"/>
    <property type="evidence" value="ECO:0007669"/>
    <property type="project" value="UniProtKB-KW"/>
</dbReference>
<dbReference type="Proteomes" id="UP000709959">
    <property type="component" value="Unassembled WGS sequence"/>
</dbReference>
<dbReference type="InterPro" id="IPR008756">
    <property type="entry name" value="Peptidase_M56"/>
</dbReference>
<feature type="transmembrane region" description="Helical" evidence="3">
    <location>
        <begin position="50"/>
        <end position="71"/>
    </location>
</feature>
<dbReference type="Gene3D" id="3.30.2010.10">
    <property type="entry name" value="Metalloproteases ('zincins'), catalytic domain"/>
    <property type="match status" value="1"/>
</dbReference>
<feature type="transmembrane region" description="Helical" evidence="3">
    <location>
        <begin position="221"/>
        <end position="243"/>
    </location>
</feature>
<evidence type="ECO:0000256" key="3">
    <source>
        <dbReference type="SAM" id="Phobius"/>
    </source>
</evidence>
<reference evidence="5 6" key="1">
    <citation type="submission" date="2020-10" db="EMBL/GenBank/DDBJ databases">
        <title>Connecting structure to function with the recovery of over 1000 high-quality activated sludge metagenome-assembled genomes encoding full-length rRNA genes using long-read sequencing.</title>
        <authorList>
            <person name="Singleton C.M."/>
            <person name="Petriglieri F."/>
            <person name="Kristensen J.M."/>
            <person name="Kirkegaard R.H."/>
            <person name="Michaelsen T.Y."/>
            <person name="Andersen M.H."/>
            <person name="Karst S.M."/>
            <person name="Dueholm M.S."/>
            <person name="Nielsen P.H."/>
            <person name="Albertsen M."/>
        </authorList>
    </citation>
    <scope>NUCLEOTIDE SEQUENCE [LARGE SCALE GENOMIC DNA]</scope>
    <source>
        <strain evidence="5">OdNE_18-Q3-R46-58_MAXAC.008</strain>
    </source>
</reference>
<dbReference type="PANTHER" id="PTHR34978">
    <property type="entry name" value="POSSIBLE SENSOR-TRANSDUCER PROTEIN BLAR"/>
    <property type="match status" value="1"/>
</dbReference>
<feature type="transmembrane region" description="Helical" evidence="3">
    <location>
        <begin position="111"/>
        <end position="132"/>
    </location>
</feature>
<keyword evidence="5" id="KW-0482">Metalloprotease</keyword>
<keyword evidence="3" id="KW-0472">Membrane</keyword>
<evidence type="ECO:0000313" key="6">
    <source>
        <dbReference type="Proteomes" id="UP000709959"/>
    </source>
</evidence>
<organism evidence="5 6">
    <name type="scientific">Candidatus Geothrix odensensis</name>
    <dbReference type="NCBI Taxonomy" id="2954440"/>
    <lineage>
        <taxon>Bacteria</taxon>
        <taxon>Pseudomonadati</taxon>
        <taxon>Acidobacteriota</taxon>
        <taxon>Holophagae</taxon>
        <taxon>Holophagales</taxon>
        <taxon>Holophagaceae</taxon>
        <taxon>Geothrix</taxon>
    </lineage>
</organism>
<evidence type="ECO:0000259" key="4">
    <source>
        <dbReference type="Pfam" id="PF05569"/>
    </source>
</evidence>
<keyword evidence="1" id="KW-0175">Coiled coil</keyword>